<keyword evidence="5" id="KW-1185">Reference proteome</keyword>
<evidence type="ECO:0000313" key="5">
    <source>
        <dbReference type="Proteomes" id="UP000538955"/>
    </source>
</evidence>
<dbReference type="EMBL" id="JABBMI010000056">
    <property type="protein sequence ID" value="NMK54062.1"/>
    <property type="molecule type" value="Genomic_DNA"/>
</dbReference>
<proteinExistence type="predicted"/>
<dbReference type="RefSeq" id="WP_002504537.1">
    <property type="nucleotide sequence ID" value="NZ_CP086659.1"/>
</dbReference>
<evidence type="ECO:0000313" key="4">
    <source>
        <dbReference type="EMBL" id="NMK97229.1"/>
    </source>
</evidence>
<name>A0A7X9ZIH8_STACP</name>
<accession>A0A7X9ZIH8</accession>
<sequence length="213" mass="25211">MRVEDLTLKNLKKENDYLLEIIKSKLKKKDFETEEERTKFICEEEGKAKKSDEYKSYLYKKEKVDMDKATDLQKEIMKEENYNIIFKLIIKNNFLDDSTSDLIDIDALIRGKVFAKNTARTGKNVGKKIGRGFLNAAKDVYNNRDKYAEKMRDKIEEKVENAEQQKEKFDQEVERYERAYKDKSKEELKEIALDESNKNSKRRAAKNVYDSKA</sequence>
<gene>
    <name evidence="4" type="ORF">HHM13_03815</name>
    <name evidence="3" type="ORF">HHM24_04745</name>
</gene>
<organism evidence="4 6">
    <name type="scientific">Staphylococcus capitis</name>
    <dbReference type="NCBI Taxonomy" id="29388"/>
    <lineage>
        <taxon>Bacteria</taxon>
        <taxon>Bacillati</taxon>
        <taxon>Bacillota</taxon>
        <taxon>Bacilli</taxon>
        <taxon>Bacillales</taxon>
        <taxon>Staphylococcaceae</taxon>
        <taxon>Staphylococcus</taxon>
    </lineage>
</organism>
<comment type="caution">
    <text evidence="4">The sequence shown here is derived from an EMBL/GenBank/DDBJ whole genome shotgun (WGS) entry which is preliminary data.</text>
</comment>
<evidence type="ECO:0000313" key="6">
    <source>
        <dbReference type="Proteomes" id="UP000550736"/>
    </source>
</evidence>
<keyword evidence="1" id="KW-0175">Coiled coil</keyword>
<feature type="region of interest" description="Disordered" evidence="2">
    <location>
        <begin position="192"/>
        <end position="213"/>
    </location>
</feature>
<dbReference type="Proteomes" id="UP000538955">
    <property type="component" value="Unassembled WGS sequence"/>
</dbReference>
<feature type="coiled-coil region" evidence="1">
    <location>
        <begin position="145"/>
        <end position="186"/>
    </location>
</feature>
<evidence type="ECO:0000256" key="2">
    <source>
        <dbReference type="SAM" id="MobiDB-lite"/>
    </source>
</evidence>
<protein>
    <submittedName>
        <fullName evidence="4">Uncharacterized protein</fullName>
    </submittedName>
</protein>
<dbReference type="Proteomes" id="UP000550736">
    <property type="component" value="Unassembled WGS sequence"/>
</dbReference>
<reference evidence="5 6" key="1">
    <citation type="submission" date="2020-04" db="EMBL/GenBank/DDBJ databases">
        <title>The Epidemiology and Molecular Characteristics of Linezolid-Resistant Staphylococcus capitis in Huashan Hospital, Shanghai.</title>
        <authorList>
            <person name="Ding L."/>
            <person name="Li P."/>
            <person name="Yang Y."/>
            <person name="Lin D."/>
            <person name="Xu X."/>
        </authorList>
    </citation>
    <scope>NUCLEOTIDE SEQUENCE [LARGE SCALE GENOMIC DNA]</scope>
    <source>
        <strain evidence="4 6">12-86</strain>
        <strain evidence="3 5">17-84</strain>
    </source>
</reference>
<evidence type="ECO:0000313" key="3">
    <source>
        <dbReference type="EMBL" id="NMK54062.1"/>
    </source>
</evidence>
<dbReference type="AlphaFoldDB" id="A0A7X9ZIH8"/>
<dbReference type="EMBL" id="JABBLX010000007">
    <property type="protein sequence ID" value="NMK97229.1"/>
    <property type="molecule type" value="Genomic_DNA"/>
</dbReference>
<evidence type="ECO:0000256" key="1">
    <source>
        <dbReference type="SAM" id="Coils"/>
    </source>
</evidence>